<dbReference type="Proteomes" id="UP000001225">
    <property type="component" value="Chromosome"/>
</dbReference>
<dbReference type="GO" id="GO:0003677">
    <property type="term" value="F:DNA binding"/>
    <property type="evidence" value="ECO:0007669"/>
    <property type="project" value="UniProtKB-KW"/>
</dbReference>
<dbReference type="SUPFAM" id="SSF46894">
    <property type="entry name" value="C-terminal effector domain of the bipartite response regulators"/>
    <property type="match status" value="1"/>
</dbReference>
<evidence type="ECO:0000313" key="4">
    <source>
        <dbReference type="Proteomes" id="UP000001225"/>
    </source>
</evidence>
<protein>
    <submittedName>
        <fullName evidence="3">Transcriptional regulator</fullName>
    </submittedName>
</protein>
<dbReference type="InterPro" id="IPR001867">
    <property type="entry name" value="OmpR/PhoB-type_DNA-bd"/>
</dbReference>
<evidence type="ECO:0000259" key="2">
    <source>
        <dbReference type="SMART" id="SM00862"/>
    </source>
</evidence>
<keyword evidence="1" id="KW-0238">DNA-binding</keyword>
<dbReference type="eggNOG" id="COG0745">
    <property type="taxonomic scope" value="Bacteria"/>
</dbReference>
<sequence length="247" mass="26043">MQAAIEAIVIQGGVPRRPHLSSALAAMGWSVRECSAVGGLGNLVDARPPQVMMLEGPAQMLCTLAGIARFTAPRAALIVLADDTELEARVLALGAGADVACPLQIDLRELAALGRALAQPRRDDVRPAAPVTPGWHLISGGRVLAGPRGQRLPLTFTESAFFLRLLGAPGHRLPREQLAASRNARGSHSVRSVDVMVSRLRSKAQRLGIELPLLAVRQWGYIFLADSATGHVDAAAAMAADWPGGMP</sequence>
<dbReference type="GO" id="GO:0006355">
    <property type="term" value="P:regulation of DNA-templated transcription"/>
    <property type="evidence" value="ECO:0007669"/>
    <property type="project" value="InterPro"/>
</dbReference>
<gene>
    <name evidence="3" type="ordered locus">Bpet4681</name>
</gene>
<dbReference type="InterPro" id="IPR016032">
    <property type="entry name" value="Sig_transdc_resp-reg_C-effctor"/>
</dbReference>
<dbReference type="Gene3D" id="1.10.10.10">
    <property type="entry name" value="Winged helix-like DNA-binding domain superfamily/Winged helix DNA-binding domain"/>
    <property type="match status" value="1"/>
</dbReference>
<name>A9IFG3_BORPD</name>
<organism evidence="3 4">
    <name type="scientific">Bordetella petrii (strain ATCC BAA-461 / DSM 12804 / CCUG 43448 / CIP 107267 / Se-1111R)</name>
    <dbReference type="NCBI Taxonomy" id="340100"/>
    <lineage>
        <taxon>Bacteria</taxon>
        <taxon>Pseudomonadati</taxon>
        <taxon>Pseudomonadota</taxon>
        <taxon>Betaproteobacteria</taxon>
        <taxon>Burkholderiales</taxon>
        <taxon>Alcaligenaceae</taxon>
        <taxon>Bordetella</taxon>
    </lineage>
</organism>
<proteinExistence type="predicted"/>
<reference evidence="3 4" key="1">
    <citation type="journal article" date="2008" name="BMC Genomics">
        <title>The missing link: Bordetella petrii is endowed with both the metabolic versatility of environmental bacteria and virulence traits of pathogenic Bordetellae.</title>
        <authorList>
            <person name="Gross R."/>
            <person name="Guzman C.A."/>
            <person name="Sebaihia M."/>
            <person name="Martins Dos Santos V.A."/>
            <person name="Pieper D.H."/>
            <person name="Koebnik R."/>
            <person name="Lechner M."/>
            <person name="Bartels D."/>
            <person name="Buhrmester J."/>
            <person name="Choudhuri J.V."/>
            <person name="Ebensen T."/>
            <person name="Gaigalat L."/>
            <person name="Herrmann S."/>
            <person name="Khachane A.N."/>
            <person name="Larisch C."/>
            <person name="Link S."/>
            <person name="Linke B."/>
            <person name="Meyer F."/>
            <person name="Mormann S."/>
            <person name="Nakunst D."/>
            <person name="Rueckert C."/>
            <person name="Schneiker-Bekel S."/>
            <person name="Schulze K."/>
            <person name="Vorhoelter F.J."/>
            <person name="Yevsa T."/>
            <person name="Engle J.T."/>
            <person name="Goldman W.E."/>
            <person name="Puehler A."/>
            <person name="Goebel U.B."/>
            <person name="Goesmann A."/>
            <person name="Bloecker H."/>
            <person name="Kaiser O."/>
            <person name="Martinez-Arias R."/>
        </authorList>
    </citation>
    <scope>NUCLEOTIDE SEQUENCE [LARGE SCALE GENOMIC DNA]</scope>
    <source>
        <strain evidence="4">ATCC BAA-461 / DSM 12804 / CCUG 43448 / CIP 107267 / Se-1111R</strain>
    </source>
</reference>
<dbReference type="GO" id="GO:0000160">
    <property type="term" value="P:phosphorelay signal transduction system"/>
    <property type="evidence" value="ECO:0007669"/>
    <property type="project" value="InterPro"/>
</dbReference>
<keyword evidence="4" id="KW-1185">Reference proteome</keyword>
<dbReference type="KEGG" id="bpt:Bpet4681"/>
<accession>A9IFG3</accession>
<dbReference type="EMBL" id="AM902716">
    <property type="protein sequence ID" value="CAP45032.1"/>
    <property type="molecule type" value="Genomic_DNA"/>
</dbReference>
<dbReference type="SMART" id="SM00862">
    <property type="entry name" value="Trans_reg_C"/>
    <property type="match status" value="1"/>
</dbReference>
<evidence type="ECO:0000313" key="3">
    <source>
        <dbReference type="EMBL" id="CAP45032.1"/>
    </source>
</evidence>
<evidence type="ECO:0000256" key="1">
    <source>
        <dbReference type="ARBA" id="ARBA00023125"/>
    </source>
</evidence>
<dbReference type="STRING" id="94624.Bpet4681"/>
<dbReference type="InterPro" id="IPR036388">
    <property type="entry name" value="WH-like_DNA-bd_sf"/>
</dbReference>
<dbReference type="AlphaFoldDB" id="A9IFG3"/>
<feature type="domain" description="OmpR/PhoB-type" evidence="2">
    <location>
        <begin position="149"/>
        <end position="223"/>
    </location>
</feature>